<keyword evidence="2" id="KW-1185">Reference proteome</keyword>
<gene>
    <name evidence="1" type="ORF">V6N11_083927</name>
</gene>
<protein>
    <submittedName>
        <fullName evidence="1">Uncharacterized protein</fullName>
    </submittedName>
</protein>
<evidence type="ECO:0000313" key="2">
    <source>
        <dbReference type="Proteomes" id="UP001396334"/>
    </source>
</evidence>
<accession>A0ABR2QCX2</accession>
<organism evidence="1 2">
    <name type="scientific">Hibiscus sabdariffa</name>
    <name type="common">roselle</name>
    <dbReference type="NCBI Taxonomy" id="183260"/>
    <lineage>
        <taxon>Eukaryota</taxon>
        <taxon>Viridiplantae</taxon>
        <taxon>Streptophyta</taxon>
        <taxon>Embryophyta</taxon>
        <taxon>Tracheophyta</taxon>
        <taxon>Spermatophyta</taxon>
        <taxon>Magnoliopsida</taxon>
        <taxon>eudicotyledons</taxon>
        <taxon>Gunneridae</taxon>
        <taxon>Pentapetalae</taxon>
        <taxon>rosids</taxon>
        <taxon>malvids</taxon>
        <taxon>Malvales</taxon>
        <taxon>Malvaceae</taxon>
        <taxon>Malvoideae</taxon>
        <taxon>Hibiscus</taxon>
    </lineage>
</organism>
<evidence type="ECO:0000313" key="1">
    <source>
        <dbReference type="EMBL" id="KAK8998540.1"/>
    </source>
</evidence>
<dbReference type="EMBL" id="JBBPBN010000041">
    <property type="protein sequence ID" value="KAK8998540.1"/>
    <property type="molecule type" value="Genomic_DNA"/>
</dbReference>
<sequence>MAAFTAELDFRDPPSVAGEVVCLIAYARKWVLDILLNGLQQKAESGDPVEVLVHFRHAILCLLVLMCFSDKLNEEQIKEIGSIQRRVLTAFRRFRLVNFWPRVTKVLLLKQCDQWF</sequence>
<dbReference type="Proteomes" id="UP001396334">
    <property type="component" value="Unassembled WGS sequence"/>
</dbReference>
<name>A0ABR2QCX2_9ROSI</name>
<reference evidence="1 2" key="1">
    <citation type="journal article" date="2024" name="G3 (Bethesda)">
        <title>Genome assembly of Hibiscus sabdariffa L. provides insights into metabolisms of medicinal natural products.</title>
        <authorList>
            <person name="Kim T."/>
        </authorList>
    </citation>
    <scope>NUCLEOTIDE SEQUENCE [LARGE SCALE GENOMIC DNA]</scope>
    <source>
        <strain evidence="1">TK-2024</strain>
        <tissue evidence="1">Old leaves</tissue>
    </source>
</reference>
<proteinExistence type="predicted"/>
<comment type="caution">
    <text evidence="1">The sequence shown here is derived from an EMBL/GenBank/DDBJ whole genome shotgun (WGS) entry which is preliminary data.</text>
</comment>